<comment type="caution">
    <text evidence="3">The sequence shown here is derived from an EMBL/GenBank/DDBJ whole genome shotgun (WGS) entry which is preliminary data.</text>
</comment>
<evidence type="ECO:0000313" key="4">
    <source>
        <dbReference type="Proteomes" id="UP001177023"/>
    </source>
</evidence>
<feature type="compositionally biased region" description="Low complexity" evidence="1">
    <location>
        <begin position="230"/>
        <end position="242"/>
    </location>
</feature>
<feature type="non-terminal residue" evidence="3">
    <location>
        <position position="1"/>
    </location>
</feature>
<feature type="region of interest" description="Disordered" evidence="1">
    <location>
        <begin position="21"/>
        <end position="105"/>
    </location>
</feature>
<dbReference type="Proteomes" id="UP001177023">
    <property type="component" value="Unassembled WGS sequence"/>
</dbReference>
<gene>
    <name evidence="3" type="ORF">MSPICULIGERA_LOCUS14961</name>
</gene>
<organism evidence="3 4">
    <name type="scientific">Mesorhabditis spiculigera</name>
    <dbReference type="NCBI Taxonomy" id="96644"/>
    <lineage>
        <taxon>Eukaryota</taxon>
        <taxon>Metazoa</taxon>
        <taxon>Ecdysozoa</taxon>
        <taxon>Nematoda</taxon>
        <taxon>Chromadorea</taxon>
        <taxon>Rhabditida</taxon>
        <taxon>Rhabditina</taxon>
        <taxon>Rhabditomorpha</taxon>
        <taxon>Rhabditoidea</taxon>
        <taxon>Rhabditidae</taxon>
        <taxon>Mesorhabditinae</taxon>
        <taxon>Mesorhabditis</taxon>
    </lineage>
</organism>
<feature type="compositionally biased region" description="Low complexity" evidence="1">
    <location>
        <begin position="252"/>
        <end position="262"/>
    </location>
</feature>
<dbReference type="EMBL" id="CATQJA010002645">
    <property type="protein sequence ID" value="CAJ0576672.1"/>
    <property type="molecule type" value="Genomic_DNA"/>
</dbReference>
<protein>
    <submittedName>
        <fullName evidence="3">Uncharacterized protein</fullName>
    </submittedName>
</protein>
<feature type="chain" id="PRO_5041427346" evidence="2">
    <location>
        <begin position="21"/>
        <end position="281"/>
    </location>
</feature>
<feature type="signal peptide" evidence="2">
    <location>
        <begin position="1"/>
        <end position="20"/>
    </location>
</feature>
<reference evidence="3" key="1">
    <citation type="submission" date="2023-06" db="EMBL/GenBank/DDBJ databases">
        <authorList>
            <person name="Delattre M."/>
        </authorList>
    </citation>
    <scope>NUCLEOTIDE SEQUENCE</scope>
    <source>
        <strain evidence="3">AF72</strain>
    </source>
</reference>
<proteinExistence type="predicted"/>
<dbReference type="AlphaFoldDB" id="A0AA36CZE4"/>
<feature type="region of interest" description="Disordered" evidence="1">
    <location>
        <begin position="230"/>
        <end position="262"/>
    </location>
</feature>
<accession>A0AA36CZE4</accession>
<feature type="compositionally biased region" description="Low complexity" evidence="1">
    <location>
        <begin position="31"/>
        <end position="45"/>
    </location>
</feature>
<sequence>MTSINLVLLLTALFFHPHLAQENSTSPAPPDGSDAPSVPPAGSDAPPAPSDGTVAPPAPTDGSAAPPAPTDGSAAPPATTDGSAAPPATTDGSAVPPAPSGATNGTNDFPVVVLAKKCYQCTSFDGAEILKNFMADPNQTDIASADLKYHAKCMQPDATVPTCGPAPCMTLAWKNTEGQMQTVRNCIQTKNYTGGTIKCIPESNLKEGRIKCRCENEDLCNGYSFGGTTVDVPDTTPTTGPVDDPDQNGQQADESPAPAASGSSTSALVAVAFALFSMFLH</sequence>
<keyword evidence="2" id="KW-0732">Signal</keyword>
<evidence type="ECO:0000256" key="2">
    <source>
        <dbReference type="SAM" id="SignalP"/>
    </source>
</evidence>
<name>A0AA36CZE4_9BILA</name>
<keyword evidence="4" id="KW-1185">Reference proteome</keyword>
<evidence type="ECO:0000313" key="3">
    <source>
        <dbReference type="EMBL" id="CAJ0576672.1"/>
    </source>
</evidence>
<evidence type="ECO:0000256" key="1">
    <source>
        <dbReference type="SAM" id="MobiDB-lite"/>
    </source>
</evidence>